<dbReference type="Gene3D" id="2.40.128.20">
    <property type="match status" value="1"/>
</dbReference>
<organism evidence="2 3">
    <name type="scientific">Novilysobacter ciconiae</name>
    <dbReference type="NCBI Taxonomy" id="2781022"/>
    <lineage>
        <taxon>Bacteria</taxon>
        <taxon>Pseudomonadati</taxon>
        <taxon>Pseudomonadota</taxon>
        <taxon>Gammaproteobacteria</taxon>
        <taxon>Lysobacterales</taxon>
        <taxon>Lysobacteraceae</taxon>
        <taxon>Novilysobacter</taxon>
    </lineage>
</organism>
<dbReference type="EMBL" id="CP063656">
    <property type="protein sequence ID" value="QOW19448.1"/>
    <property type="molecule type" value="Genomic_DNA"/>
</dbReference>
<evidence type="ECO:0000313" key="2">
    <source>
        <dbReference type="EMBL" id="QOW19448.1"/>
    </source>
</evidence>
<gene>
    <name evidence="2" type="ORF">INQ41_12705</name>
</gene>
<dbReference type="KEGG" id="lcic:INQ41_12705"/>
<evidence type="ECO:0000259" key="1">
    <source>
        <dbReference type="Pfam" id="PF12204"/>
    </source>
</evidence>
<sequence>MTDLKLHMPALARHEGVWDGMYRYYDAEGNKTDEHASRLVCRITGDDAVPYHQTNNYSWADGKTEVRDFKTTYSFGRIIFDNELIYGWCTEIPADDFHRTLMLYWQRKGEEGLELYEMIQLSDCGNLRNRVWHWYRKGVLIQRTLIDEKRASHNWQQITGDSFAGEPLDA</sequence>
<dbReference type="Pfam" id="PF12204">
    <property type="entry name" value="DUF3598_N"/>
    <property type="match status" value="1"/>
</dbReference>
<accession>A0A7S6UFQ1</accession>
<dbReference type="Proteomes" id="UP000594059">
    <property type="component" value="Chromosome"/>
</dbReference>
<proteinExistence type="predicted"/>
<dbReference type="SUPFAM" id="SSF50814">
    <property type="entry name" value="Lipocalins"/>
    <property type="match status" value="1"/>
</dbReference>
<dbReference type="InterPro" id="IPR022017">
    <property type="entry name" value="BFA1-like_DUF3598"/>
</dbReference>
<keyword evidence="3" id="KW-1185">Reference proteome</keyword>
<reference evidence="2 3" key="1">
    <citation type="submission" date="2020-10" db="EMBL/GenBank/DDBJ databases">
        <title>complete genome sequencing of Lysobacter sp. H21R20.</title>
        <authorList>
            <person name="Bae J.-W."/>
            <person name="Lee S.-Y."/>
        </authorList>
    </citation>
    <scope>NUCLEOTIDE SEQUENCE [LARGE SCALE GENOMIC DNA]</scope>
    <source>
        <strain evidence="2 3">H21R20</strain>
    </source>
</reference>
<evidence type="ECO:0000313" key="3">
    <source>
        <dbReference type="Proteomes" id="UP000594059"/>
    </source>
</evidence>
<dbReference type="AlphaFoldDB" id="A0A7S6UFQ1"/>
<protein>
    <submittedName>
        <fullName evidence="2">DUF3598 domain-containing protein</fullName>
    </submittedName>
</protein>
<name>A0A7S6UFQ1_9GAMM</name>
<dbReference type="InterPro" id="IPR012674">
    <property type="entry name" value="Calycin"/>
</dbReference>
<dbReference type="RefSeq" id="WP_193985009.1">
    <property type="nucleotide sequence ID" value="NZ_CP063656.1"/>
</dbReference>
<feature type="domain" description="DUF3598" evidence="1">
    <location>
        <begin position="10"/>
        <end position="152"/>
    </location>
</feature>